<dbReference type="RefSeq" id="WP_209870592.1">
    <property type="nucleotide sequence ID" value="NZ_JAGGLV010000003.1"/>
</dbReference>
<dbReference type="PANTHER" id="PTHR13847:SF286">
    <property type="entry name" value="D-AMINO ACID DEHYDROGENASE"/>
    <property type="match status" value="1"/>
</dbReference>
<reference evidence="6 7" key="1">
    <citation type="submission" date="2021-03" db="EMBL/GenBank/DDBJ databases">
        <title>Genomic Encyclopedia of Type Strains, Phase IV (KMG-IV): sequencing the most valuable type-strain genomes for metagenomic binning, comparative biology and taxonomic classification.</title>
        <authorList>
            <person name="Goeker M."/>
        </authorList>
    </citation>
    <scope>NUCLEOTIDE SEQUENCE [LARGE SCALE GENOMIC DNA]</scope>
    <source>
        <strain evidence="6 7">DSM 101953</strain>
    </source>
</reference>
<dbReference type="EMBL" id="JAGGLV010000003">
    <property type="protein sequence ID" value="MBP2111155.1"/>
    <property type="molecule type" value="Genomic_DNA"/>
</dbReference>
<evidence type="ECO:0000313" key="6">
    <source>
        <dbReference type="EMBL" id="MBP2111155.1"/>
    </source>
</evidence>
<organism evidence="6 7">
    <name type="scientific">Paenibacillus silagei</name>
    <dbReference type="NCBI Taxonomy" id="1670801"/>
    <lineage>
        <taxon>Bacteria</taxon>
        <taxon>Bacillati</taxon>
        <taxon>Bacillota</taxon>
        <taxon>Bacilli</taxon>
        <taxon>Bacillales</taxon>
        <taxon>Paenibacillaceae</taxon>
        <taxon>Paenibacillus</taxon>
    </lineage>
</organism>
<gene>
    <name evidence="6" type="ORF">J2Z70_001296</name>
</gene>
<sequence length="375" mass="39970">MKKVIVIGAGILGASAAYQLAVMGAEVLIIDRQDPGQATDAAAGIICPWLSQRRNQAWYRLAKAGARFYPELISQLKEGGEAHTGYARVGALSIHTDESKLDRIEERARMRLADAPEIGVITRLSAGQTRERFPLLAEGYASVHISGAARVDGRALRDALLHSAQQHGAVMISGDAALAFEPGRVTGVNAGGHYYPADEVIICAGAWANPLLMPLGIDFKVSYQKGQIMHLQVSDQQDTEVWPVVIPPSDQYLLAFARQQIVIGATHENDVEGYNTRVTAGGMQEILTKGLEVAPGLADGTYSEVRVGFRPFTPGFLPVIGAVPGWSGVLAANGLGASGLTMGPYIGYQLAKLALGREPDLELDDYSLQRAITGG</sequence>
<dbReference type="Gene3D" id="3.50.50.60">
    <property type="entry name" value="FAD/NAD(P)-binding domain"/>
    <property type="match status" value="1"/>
</dbReference>
<keyword evidence="4 6" id="KW-0560">Oxidoreductase</keyword>
<dbReference type="Proteomes" id="UP000773462">
    <property type="component" value="Unassembled WGS sequence"/>
</dbReference>
<dbReference type="SUPFAM" id="SSF54373">
    <property type="entry name" value="FAD-linked reductases, C-terminal domain"/>
    <property type="match status" value="1"/>
</dbReference>
<dbReference type="InterPro" id="IPR006076">
    <property type="entry name" value="FAD-dep_OxRdtase"/>
</dbReference>
<protein>
    <submittedName>
        <fullName evidence="6">D-amino-acid dehydrogenase</fullName>
        <ecNumber evidence="6">1.4.99.-</ecNumber>
    </submittedName>
</protein>
<comment type="similarity">
    <text evidence="2">Belongs to the DadA oxidoreductase family.</text>
</comment>
<dbReference type="Pfam" id="PF01266">
    <property type="entry name" value="DAO"/>
    <property type="match status" value="1"/>
</dbReference>
<dbReference type="SUPFAM" id="SSF51905">
    <property type="entry name" value="FAD/NAD(P)-binding domain"/>
    <property type="match status" value="1"/>
</dbReference>
<name>A0ABS4NM75_9BACL</name>
<keyword evidence="3" id="KW-0285">Flavoprotein</keyword>
<evidence type="ECO:0000256" key="3">
    <source>
        <dbReference type="ARBA" id="ARBA00022630"/>
    </source>
</evidence>
<dbReference type="Gene3D" id="3.30.9.10">
    <property type="entry name" value="D-Amino Acid Oxidase, subunit A, domain 2"/>
    <property type="match status" value="1"/>
</dbReference>
<evidence type="ECO:0000313" key="7">
    <source>
        <dbReference type="Proteomes" id="UP000773462"/>
    </source>
</evidence>
<evidence type="ECO:0000256" key="2">
    <source>
        <dbReference type="ARBA" id="ARBA00009410"/>
    </source>
</evidence>
<keyword evidence="7" id="KW-1185">Reference proteome</keyword>
<dbReference type="EC" id="1.4.99.-" evidence="6"/>
<proteinExistence type="inferred from homology"/>
<comment type="cofactor">
    <cofactor evidence="1">
        <name>FAD</name>
        <dbReference type="ChEBI" id="CHEBI:57692"/>
    </cofactor>
</comment>
<evidence type="ECO:0000256" key="1">
    <source>
        <dbReference type="ARBA" id="ARBA00001974"/>
    </source>
</evidence>
<accession>A0ABS4NM75</accession>
<evidence type="ECO:0000259" key="5">
    <source>
        <dbReference type="Pfam" id="PF01266"/>
    </source>
</evidence>
<comment type="caution">
    <text evidence="6">The sequence shown here is derived from an EMBL/GenBank/DDBJ whole genome shotgun (WGS) entry which is preliminary data.</text>
</comment>
<feature type="domain" description="FAD dependent oxidoreductase" evidence="5">
    <location>
        <begin position="3"/>
        <end position="353"/>
    </location>
</feature>
<evidence type="ECO:0000256" key="4">
    <source>
        <dbReference type="ARBA" id="ARBA00023002"/>
    </source>
</evidence>
<dbReference type="PANTHER" id="PTHR13847">
    <property type="entry name" value="SARCOSINE DEHYDROGENASE-RELATED"/>
    <property type="match status" value="1"/>
</dbReference>
<dbReference type="InterPro" id="IPR036188">
    <property type="entry name" value="FAD/NAD-bd_sf"/>
</dbReference>
<dbReference type="GO" id="GO:0016491">
    <property type="term" value="F:oxidoreductase activity"/>
    <property type="evidence" value="ECO:0007669"/>
    <property type="project" value="UniProtKB-KW"/>
</dbReference>